<dbReference type="PANTHER" id="PTHR36223">
    <property type="entry name" value="BETA-LACTAMASE-TYPE TRANSPEPTIDASE FOLD DOMAIN CONTAINING PROTEIN"/>
    <property type="match status" value="1"/>
</dbReference>
<sequence>MAILSRHPSFEVVIEMNDNALPEYEFGRPGSPDHERLDAGFDGDVDGVPAAAPSPPTTIIKYVEAPLNGEFTIRYSCKLGFGHSSERIYADISLDGKAILILDIRFSPRDGMDSQVCYGGEMYRDGEMFAQKFRFAELNVGKSPMHGEHGAVTNEFRREMQEYGNIRLDFYFTESGQTVTSTEFPGLEFENFGPLSEKAVQKATAITGDAPTQSASLSATQSKIGGSLQKVRTVGKLGSFIFKYRTTQALRGLGIIAHTPAPTPPRTPTPQKDQIATRVKRERDESVATVAGDDGEVEWVMTQPSEAMRKKQRTLPTAGDEVVSLDD</sequence>
<gene>
    <name evidence="3" type="ORF">BU23DRAFT_570718</name>
</gene>
<feature type="region of interest" description="Disordered" evidence="1">
    <location>
        <begin position="305"/>
        <end position="327"/>
    </location>
</feature>
<dbReference type="InterPro" id="IPR057678">
    <property type="entry name" value="DUF7918"/>
</dbReference>
<feature type="region of interest" description="Disordered" evidence="1">
    <location>
        <begin position="258"/>
        <end position="288"/>
    </location>
</feature>
<reference evidence="3" key="1">
    <citation type="journal article" date="2020" name="Stud. Mycol.">
        <title>101 Dothideomycetes genomes: a test case for predicting lifestyles and emergence of pathogens.</title>
        <authorList>
            <person name="Haridas S."/>
            <person name="Albert R."/>
            <person name="Binder M."/>
            <person name="Bloem J."/>
            <person name="Labutti K."/>
            <person name="Salamov A."/>
            <person name="Andreopoulos B."/>
            <person name="Baker S."/>
            <person name="Barry K."/>
            <person name="Bills G."/>
            <person name="Bluhm B."/>
            <person name="Cannon C."/>
            <person name="Castanera R."/>
            <person name="Culley D."/>
            <person name="Daum C."/>
            <person name="Ezra D."/>
            <person name="Gonzalez J."/>
            <person name="Henrissat B."/>
            <person name="Kuo A."/>
            <person name="Liang C."/>
            <person name="Lipzen A."/>
            <person name="Lutzoni F."/>
            <person name="Magnuson J."/>
            <person name="Mondo S."/>
            <person name="Nolan M."/>
            <person name="Ohm R."/>
            <person name="Pangilinan J."/>
            <person name="Park H.-J."/>
            <person name="Ramirez L."/>
            <person name="Alfaro M."/>
            <person name="Sun H."/>
            <person name="Tritt A."/>
            <person name="Yoshinaga Y."/>
            <person name="Zwiers L.-H."/>
            <person name="Turgeon B."/>
            <person name="Goodwin S."/>
            <person name="Spatafora J."/>
            <person name="Crous P."/>
            <person name="Grigoriev I."/>
        </authorList>
    </citation>
    <scope>NUCLEOTIDE SEQUENCE</scope>
    <source>
        <strain evidence="3">CBS 107.79</strain>
    </source>
</reference>
<dbReference type="EMBL" id="ML976700">
    <property type="protein sequence ID" value="KAF1970559.1"/>
    <property type="molecule type" value="Genomic_DNA"/>
</dbReference>
<evidence type="ECO:0000259" key="2">
    <source>
        <dbReference type="Pfam" id="PF25534"/>
    </source>
</evidence>
<accession>A0A6A5V2S5</accession>
<dbReference type="OrthoDB" id="3364132at2759"/>
<evidence type="ECO:0000313" key="3">
    <source>
        <dbReference type="EMBL" id="KAF1970559.1"/>
    </source>
</evidence>
<name>A0A6A5V2S5_9PLEO</name>
<protein>
    <recommendedName>
        <fullName evidence="2">DUF7918 domain-containing protein</fullName>
    </recommendedName>
</protein>
<proteinExistence type="predicted"/>
<feature type="domain" description="DUF7918" evidence="2">
    <location>
        <begin position="11"/>
        <end position="258"/>
    </location>
</feature>
<dbReference type="PANTHER" id="PTHR36223:SF1">
    <property type="entry name" value="TRANSCRIPTION ELONGATION FACTOR EAF N-TERMINAL DOMAIN-CONTAINING PROTEIN"/>
    <property type="match status" value="1"/>
</dbReference>
<evidence type="ECO:0000313" key="4">
    <source>
        <dbReference type="Proteomes" id="UP000800036"/>
    </source>
</evidence>
<dbReference type="Proteomes" id="UP000800036">
    <property type="component" value="Unassembled WGS sequence"/>
</dbReference>
<organism evidence="3 4">
    <name type="scientific">Bimuria novae-zelandiae CBS 107.79</name>
    <dbReference type="NCBI Taxonomy" id="1447943"/>
    <lineage>
        <taxon>Eukaryota</taxon>
        <taxon>Fungi</taxon>
        <taxon>Dikarya</taxon>
        <taxon>Ascomycota</taxon>
        <taxon>Pezizomycotina</taxon>
        <taxon>Dothideomycetes</taxon>
        <taxon>Pleosporomycetidae</taxon>
        <taxon>Pleosporales</taxon>
        <taxon>Massarineae</taxon>
        <taxon>Didymosphaeriaceae</taxon>
        <taxon>Bimuria</taxon>
    </lineage>
</organism>
<keyword evidence="4" id="KW-1185">Reference proteome</keyword>
<evidence type="ECO:0000256" key="1">
    <source>
        <dbReference type="SAM" id="MobiDB-lite"/>
    </source>
</evidence>
<dbReference type="Pfam" id="PF25534">
    <property type="entry name" value="DUF7918"/>
    <property type="match status" value="1"/>
</dbReference>
<dbReference type="AlphaFoldDB" id="A0A6A5V2S5"/>